<keyword evidence="5" id="KW-0119">Carbohydrate metabolism</keyword>
<evidence type="ECO:0000256" key="3">
    <source>
        <dbReference type="ARBA" id="ARBA00022801"/>
    </source>
</evidence>
<gene>
    <name evidence="6" type="ORF">MQE39_06030</name>
</gene>
<evidence type="ECO:0000256" key="5">
    <source>
        <dbReference type="ARBA" id="ARBA00023277"/>
    </source>
</evidence>
<keyword evidence="3" id="KW-0378">Hydrolase</keyword>
<name>A0AB35UP66_9FIRM</name>
<protein>
    <submittedName>
        <fullName evidence="6">ChbG/HpnK family deacetylase</fullName>
    </submittedName>
</protein>
<evidence type="ECO:0000313" key="6">
    <source>
        <dbReference type="EMBL" id="MDY5167682.1"/>
    </source>
</evidence>
<dbReference type="GO" id="GO:0016787">
    <property type="term" value="F:hydrolase activity"/>
    <property type="evidence" value="ECO:0007669"/>
    <property type="project" value="UniProtKB-KW"/>
</dbReference>
<dbReference type="Proteomes" id="UP001276902">
    <property type="component" value="Unassembled WGS sequence"/>
</dbReference>
<dbReference type="AlphaFoldDB" id="A0AB35UP66"/>
<evidence type="ECO:0000256" key="2">
    <source>
        <dbReference type="ARBA" id="ARBA00022723"/>
    </source>
</evidence>
<organism evidence="6 7">
    <name type="scientific">Dielma fastidiosa</name>
    <dbReference type="NCBI Taxonomy" id="1034346"/>
    <lineage>
        <taxon>Bacteria</taxon>
        <taxon>Bacillati</taxon>
        <taxon>Bacillota</taxon>
        <taxon>Erysipelotrichia</taxon>
        <taxon>Erysipelotrichales</taxon>
        <taxon>Erysipelotrichaceae</taxon>
        <taxon>Dielma</taxon>
    </lineage>
</organism>
<comment type="caution">
    <text evidence="6">The sequence shown here is derived from an EMBL/GenBank/DDBJ whole genome shotgun (WGS) entry which is preliminary data.</text>
</comment>
<dbReference type="GO" id="GO:0019213">
    <property type="term" value="F:deacetylase activity"/>
    <property type="evidence" value="ECO:0007669"/>
    <property type="project" value="TreeGrafter"/>
</dbReference>
<dbReference type="SUPFAM" id="SSF88713">
    <property type="entry name" value="Glycoside hydrolase/deacetylase"/>
    <property type="match status" value="1"/>
</dbReference>
<keyword evidence="2" id="KW-0479">Metal-binding</keyword>
<dbReference type="Gene3D" id="3.20.20.370">
    <property type="entry name" value="Glycoside hydrolase/deacetylase"/>
    <property type="match status" value="1"/>
</dbReference>
<dbReference type="GO" id="GO:0005975">
    <property type="term" value="P:carbohydrate metabolic process"/>
    <property type="evidence" value="ECO:0007669"/>
    <property type="project" value="InterPro"/>
</dbReference>
<sequence length="288" mass="33331">MKLIIRGDDFGYSKAFNAGYYKCIRNGIMTSAELMIGMPGTLEAVKMLEEFPWLPVGWHVHVCGRPSADASKVPHLLDENGNLCLHISRGHPQNEELASELAIELRAELETFIRYCKKKPDIISNIDDQNDIYSRTLRELAYEYHIDHLYKSLKEGTAVYRKWIQSEKGWKLEEYPIHIIPTKQKWSELNQIKDYNPIESVFMANDELLCRKEGAALIVLHPGYLDNYILEESTCNIARVRDCDALLNKTTFDHLKKLNVELITSSDYLYGTNDYQNWLAVRKNKIND</sequence>
<reference evidence="6" key="1">
    <citation type="submission" date="2022-03" db="EMBL/GenBank/DDBJ databases">
        <title>First case of bacteraemia caused by Dielma fastidiosa in a patient hospitalised with diverticulitis.</title>
        <authorList>
            <person name="Forman-Ankjaer B."/>
            <person name="Hvid-Jensen F."/>
            <person name="Kobel C.M."/>
            <person name="Greve T."/>
        </authorList>
    </citation>
    <scope>NUCLEOTIDE SEQUENCE</scope>
    <source>
        <strain evidence="6">AUH_DF_2021</strain>
    </source>
</reference>
<dbReference type="InterPro" id="IPR011330">
    <property type="entry name" value="Glyco_hydro/deAcase_b/a-brl"/>
</dbReference>
<dbReference type="PANTHER" id="PTHR31609:SF1">
    <property type="entry name" value="CARBOHYDRATE DEACETYLASE"/>
    <property type="match status" value="1"/>
</dbReference>
<dbReference type="EMBL" id="JALDAW010000011">
    <property type="protein sequence ID" value="MDY5167682.1"/>
    <property type="molecule type" value="Genomic_DNA"/>
</dbReference>
<accession>A0AB35UP66</accession>
<comment type="cofactor">
    <cofactor evidence="1">
        <name>Mg(2+)</name>
        <dbReference type="ChEBI" id="CHEBI:18420"/>
    </cofactor>
</comment>
<evidence type="ECO:0000256" key="4">
    <source>
        <dbReference type="ARBA" id="ARBA00022842"/>
    </source>
</evidence>
<dbReference type="PANTHER" id="PTHR31609">
    <property type="entry name" value="YDJC DEACETYLASE FAMILY MEMBER"/>
    <property type="match status" value="1"/>
</dbReference>
<proteinExistence type="predicted"/>
<dbReference type="Pfam" id="PF04794">
    <property type="entry name" value="YdjC"/>
    <property type="match status" value="1"/>
</dbReference>
<dbReference type="GO" id="GO:0046872">
    <property type="term" value="F:metal ion binding"/>
    <property type="evidence" value="ECO:0007669"/>
    <property type="project" value="UniProtKB-KW"/>
</dbReference>
<dbReference type="RefSeq" id="WP_320883306.1">
    <property type="nucleotide sequence ID" value="NZ_BAABZA010000001.1"/>
</dbReference>
<evidence type="ECO:0000313" key="7">
    <source>
        <dbReference type="Proteomes" id="UP001276902"/>
    </source>
</evidence>
<keyword evidence="4" id="KW-0460">Magnesium</keyword>
<dbReference type="InterPro" id="IPR006879">
    <property type="entry name" value="YdjC-like"/>
</dbReference>
<evidence type="ECO:0000256" key="1">
    <source>
        <dbReference type="ARBA" id="ARBA00001946"/>
    </source>
</evidence>